<sequence>MNFFETDKLTALQSIEKAQWIAFAPAVFQTTRVLRETGILQTIQQHPEGLTQAQVVEKTNVSKYGVRVLMEAALGIGLLTCKDDVYKVTKTATFILNDKLTQVNFDFMNDVCYNGLFTLDESIQNGKPEGLKVFGDWPTLYRALAHFPPKVRESWLAFDHYYSDASFADVLPIVFKHKPKSLLDIGGNTGKWALECFQHDQDVVVTIFDLPGQVNMANKNITEKGFGDRIRFHESDILDESLPFPKGFDAIWMSQFLDCFSDEQIISILKRCRQALNPDGSVYILEPFWDCQRFQVGAFALQQTSIYFTAMANGNSQMYHSEIFKGFIKEAGFMVAEQKDMLGVGNTLLVCKPA</sequence>
<accession>A0A1T5JIF1</accession>
<dbReference type="PANTHER" id="PTHR43712">
    <property type="entry name" value="PUTATIVE (AFU_ORTHOLOGUE AFUA_4G14580)-RELATED"/>
    <property type="match status" value="1"/>
</dbReference>
<evidence type="ECO:0000256" key="2">
    <source>
        <dbReference type="ARBA" id="ARBA00022679"/>
    </source>
</evidence>
<proteinExistence type="predicted"/>
<dbReference type="GO" id="GO:0008171">
    <property type="term" value="F:O-methyltransferase activity"/>
    <property type="evidence" value="ECO:0007669"/>
    <property type="project" value="InterPro"/>
</dbReference>
<dbReference type="EMBL" id="FUZU01000001">
    <property type="protein sequence ID" value="SKC51367.1"/>
    <property type="molecule type" value="Genomic_DNA"/>
</dbReference>
<keyword evidence="2" id="KW-0808">Transferase</keyword>
<organism evidence="6 7">
    <name type="scientific">Ohtaekwangia koreensis</name>
    <dbReference type="NCBI Taxonomy" id="688867"/>
    <lineage>
        <taxon>Bacteria</taxon>
        <taxon>Pseudomonadati</taxon>
        <taxon>Bacteroidota</taxon>
        <taxon>Cytophagia</taxon>
        <taxon>Cytophagales</taxon>
        <taxon>Fulvivirgaceae</taxon>
        <taxon>Ohtaekwangia</taxon>
    </lineage>
</organism>
<keyword evidence="3" id="KW-0949">S-adenosyl-L-methionine</keyword>
<dbReference type="OrthoDB" id="9805418at2"/>
<dbReference type="InterPro" id="IPR036390">
    <property type="entry name" value="WH_DNA-bd_sf"/>
</dbReference>
<dbReference type="PANTHER" id="PTHR43712:SF2">
    <property type="entry name" value="O-METHYLTRANSFERASE CICE"/>
    <property type="match status" value="1"/>
</dbReference>
<keyword evidence="7" id="KW-1185">Reference proteome</keyword>
<dbReference type="Gene3D" id="3.40.50.150">
    <property type="entry name" value="Vaccinia Virus protein VP39"/>
    <property type="match status" value="1"/>
</dbReference>
<name>A0A1T5JIF1_9BACT</name>
<dbReference type="InterPro" id="IPR049480">
    <property type="entry name" value="BVU_1015-like_N"/>
</dbReference>
<feature type="domain" description="BVU-1015-like N-terminal dimerisation-like" evidence="5">
    <location>
        <begin position="17"/>
        <end position="86"/>
    </location>
</feature>
<evidence type="ECO:0000313" key="6">
    <source>
        <dbReference type="EMBL" id="SKC51367.1"/>
    </source>
</evidence>
<gene>
    <name evidence="6" type="ORF">SAMN05660236_1141</name>
</gene>
<dbReference type="Gene3D" id="1.10.10.10">
    <property type="entry name" value="Winged helix-like DNA-binding domain superfamily/Winged helix DNA-binding domain"/>
    <property type="match status" value="1"/>
</dbReference>
<evidence type="ECO:0000259" key="4">
    <source>
        <dbReference type="Pfam" id="PF00891"/>
    </source>
</evidence>
<dbReference type="SUPFAM" id="SSF53335">
    <property type="entry name" value="S-adenosyl-L-methionine-dependent methyltransferases"/>
    <property type="match status" value="1"/>
</dbReference>
<evidence type="ECO:0000259" key="5">
    <source>
        <dbReference type="Pfam" id="PF21212"/>
    </source>
</evidence>
<dbReference type="GO" id="GO:0032259">
    <property type="term" value="P:methylation"/>
    <property type="evidence" value="ECO:0007669"/>
    <property type="project" value="UniProtKB-KW"/>
</dbReference>
<dbReference type="InterPro" id="IPR036388">
    <property type="entry name" value="WH-like_DNA-bd_sf"/>
</dbReference>
<dbReference type="PROSITE" id="PS51683">
    <property type="entry name" value="SAM_OMT_II"/>
    <property type="match status" value="1"/>
</dbReference>
<dbReference type="STRING" id="688867.SAMN05660236_1141"/>
<evidence type="ECO:0000256" key="1">
    <source>
        <dbReference type="ARBA" id="ARBA00022603"/>
    </source>
</evidence>
<dbReference type="Pfam" id="PF00891">
    <property type="entry name" value="Methyltransf_2"/>
    <property type="match status" value="1"/>
</dbReference>
<dbReference type="Gene3D" id="1.20.58.1390">
    <property type="match status" value="1"/>
</dbReference>
<dbReference type="InterPro" id="IPR029063">
    <property type="entry name" value="SAM-dependent_MTases_sf"/>
</dbReference>
<reference evidence="6 7" key="1">
    <citation type="submission" date="2017-02" db="EMBL/GenBank/DDBJ databases">
        <authorList>
            <person name="Peterson S.W."/>
        </authorList>
    </citation>
    <scope>NUCLEOTIDE SEQUENCE [LARGE SCALE GENOMIC DNA]</scope>
    <source>
        <strain evidence="6 7">DSM 25262</strain>
    </source>
</reference>
<dbReference type="InterPro" id="IPR001077">
    <property type="entry name" value="COMT_C"/>
</dbReference>
<dbReference type="AlphaFoldDB" id="A0A1T5JIF1"/>
<dbReference type="CDD" id="cd02440">
    <property type="entry name" value="AdoMet_MTases"/>
    <property type="match status" value="1"/>
</dbReference>
<dbReference type="RefSeq" id="WP_079685702.1">
    <property type="nucleotide sequence ID" value="NZ_FUZU01000001.1"/>
</dbReference>
<dbReference type="Proteomes" id="UP000190961">
    <property type="component" value="Unassembled WGS sequence"/>
</dbReference>
<dbReference type="Pfam" id="PF21212">
    <property type="entry name" value="Dimerisation2-like_dom"/>
    <property type="match status" value="1"/>
</dbReference>
<dbReference type="SUPFAM" id="SSF46785">
    <property type="entry name" value="Winged helix' DNA-binding domain"/>
    <property type="match status" value="1"/>
</dbReference>
<keyword evidence="1 6" id="KW-0489">Methyltransferase</keyword>
<protein>
    <submittedName>
        <fullName evidence="6">Ubiquinone/menaquinone biosynthesis C-methylase UbiE</fullName>
    </submittedName>
</protein>
<evidence type="ECO:0000256" key="3">
    <source>
        <dbReference type="ARBA" id="ARBA00022691"/>
    </source>
</evidence>
<dbReference type="InterPro" id="IPR016461">
    <property type="entry name" value="COMT-like"/>
</dbReference>
<keyword evidence="6" id="KW-0830">Ubiquinone</keyword>
<feature type="domain" description="O-methyltransferase C-terminal" evidence="4">
    <location>
        <begin position="179"/>
        <end position="333"/>
    </location>
</feature>
<evidence type="ECO:0000313" key="7">
    <source>
        <dbReference type="Proteomes" id="UP000190961"/>
    </source>
</evidence>